<evidence type="ECO:0000259" key="1">
    <source>
        <dbReference type="Pfam" id="PF13709"/>
    </source>
</evidence>
<dbReference type="GO" id="GO:0016740">
    <property type="term" value="F:transferase activity"/>
    <property type="evidence" value="ECO:0007669"/>
    <property type="project" value="UniProtKB-KW"/>
</dbReference>
<dbReference type="Gene3D" id="1.50.10.20">
    <property type="match status" value="1"/>
</dbReference>
<name>A0A5C5WVE1_9BACT</name>
<reference evidence="2 3" key="1">
    <citation type="submission" date="2019-02" db="EMBL/GenBank/DDBJ databases">
        <title>Deep-cultivation of Planctomycetes and their phenomic and genomic characterization uncovers novel biology.</title>
        <authorList>
            <person name="Wiegand S."/>
            <person name="Jogler M."/>
            <person name="Boedeker C."/>
            <person name="Pinto D."/>
            <person name="Vollmers J."/>
            <person name="Rivas-Marin E."/>
            <person name="Kohn T."/>
            <person name="Peeters S.H."/>
            <person name="Heuer A."/>
            <person name="Rast P."/>
            <person name="Oberbeckmann S."/>
            <person name="Bunk B."/>
            <person name="Jeske O."/>
            <person name="Meyerdierks A."/>
            <person name="Storesund J.E."/>
            <person name="Kallscheuer N."/>
            <person name="Luecker S."/>
            <person name="Lage O.M."/>
            <person name="Pohl T."/>
            <person name="Merkel B.J."/>
            <person name="Hornburger P."/>
            <person name="Mueller R.-W."/>
            <person name="Bruemmer F."/>
            <person name="Labrenz M."/>
            <person name="Spormann A.M."/>
            <person name="Op Den Camp H."/>
            <person name="Overmann J."/>
            <person name="Amann R."/>
            <person name="Jetten M.S.M."/>
            <person name="Mascher T."/>
            <person name="Medema M.H."/>
            <person name="Devos D.P."/>
            <person name="Kaster A.-K."/>
            <person name="Ovreas L."/>
            <person name="Rohde M."/>
            <person name="Galperin M.Y."/>
            <person name="Jogler C."/>
        </authorList>
    </citation>
    <scope>NUCLEOTIDE SEQUENCE [LARGE SCALE GENOMIC DNA]</scope>
    <source>
        <strain evidence="2 3">Pla22</strain>
    </source>
</reference>
<dbReference type="InterPro" id="IPR025297">
    <property type="entry name" value="DUF4159"/>
</dbReference>
<dbReference type="Gene3D" id="3.40.50.12140">
    <property type="entry name" value="Domain of unknown function DUF4159"/>
    <property type="match status" value="2"/>
</dbReference>
<dbReference type="InterPro" id="IPR008930">
    <property type="entry name" value="Terpenoid_cyclase/PrenylTrfase"/>
</dbReference>
<dbReference type="AlphaFoldDB" id="A0A5C5WVE1"/>
<protein>
    <submittedName>
        <fullName evidence="2">Prenyltransferase and squalene oxidase repeat protein</fullName>
    </submittedName>
</protein>
<dbReference type="Proteomes" id="UP000316598">
    <property type="component" value="Unassembled WGS sequence"/>
</dbReference>
<keyword evidence="2" id="KW-0808">Transferase</keyword>
<dbReference type="SUPFAM" id="SSF48239">
    <property type="entry name" value="Terpenoid cyclases/Protein prenyltransferases"/>
    <property type="match status" value="1"/>
</dbReference>
<gene>
    <name evidence="2" type="ORF">Pla22_16370</name>
</gene>
<feature type="domain" description="DUF4159" evidence="1">
    <location>
        <begin position="629"/>
        <end position="814"/>
    </location>
</feature>
<evidence type="ECO:0000313" key="3">
    <source>
        <dbReference type="Proteomes" id="UP000316598"/>
    </source>
</evidence>
<dbReference type="CDD" id="cd00688">
    <property type="entry name" value="ISOPREN_C2_like"/>
    <property type="match status" value="1"/>
</dbReference>
<comment type="caution">
    <text evidence="2">The sequence shown here is derived from an EMBL/GenBank/DDBJ whole genome shotgun (WGS) entry which is preliminary data.</text>
</comment>
<keyword evidence="3" id="KW-1185">Reference proteome</keyword>
<evidence type="ECO:0000313" key="2">
    <source>
        <dbReference type="EMBL" id="TWT54003.1"/>
    </source>
</evidence>
<accession>A0A5C5WVE1</accession>
<feature type="domain" description="DUF4159" evidence="1">
    <location>
        <begin position="387"/>
        <end position="588"/>
    </location>
</feature>
<proteinExistence type="predicted"/>
<dbReference type="Pfam" id="PF13709">
    <property type="entry name" value="DUF4159"/>
    <property type="match status" value="2"/>
</dbReference>
<dbReference type="EMBL" id="SJPI01000001">
    <property type="protein sequence ID" value="TWT54003.1"/>
    <property type="molecule type" value="Genomic_DNA"/>
</dbReference>
<organism evidence="2 3">
    <name type="scientific">Rubripirellula amarantea</name>
    <dbReference type="NCBI Taxonomy" id="2527999"/>
    <lineage>
        <taxon>Bacteria</taxon>
        <taxon>Pseudomonadati</taxon>
        <taxon>Planctomycetota</taxon>
        <taxon>Planctomycetia</taxon>
        <taxon>Pirellulales</taxon>
        <taxon>Pirellulaceae</taxon>
        <taxon>Rubripirellula</taxon>
    </lineage>
</organism>
<sequence length="819" mass="89775">MNLLQSFARKRQVVRSRMTHCAYFSGIDYPSDCGRQQAVQRLGALFAVIFAVYAACLPQTAIADIDAATVQRSIDRGVAYLRKIQNESGGWEEATGQSCGRSALCTLALINCGVDRQDPDLARAMRYLRTFEPEQTYSVALQTLVYCQMGAAGDLPRIRRNVQWLVETQLEEGGRPGIDPGSWTYDRNRGSGDPSNSQFAILALGAAADRGIQVDPKTFETALKYWSERQTPSGGWFYRRNQSISGSMTCAGISSLIIARGRLGGSSSQINGNTIRCCGNILSEADPVEMGLGWLAKNFTVQTNPGSNKQTHYYYLYALERVGRLSGRRFIGGHDWYREGAELIVSLQDNFQGNWLSTGPLEPTDVATSFALLFLSKGKRQVVAGRLRYANAQPTDLDKTWQRHPDGLRQLVHRVESDWGRDLTWQTIESENATLADLLQTPVLVISGNRPLAFSAYLVEQLSGYIEQGGTILFEADAGDGCGPSGPFARSVQELCGRLVEGGSLERLPPAHPVWFAQTKVDPTAISDDFWMYGVQACCRTSIFFSPRSLSCRWELGDVITRRKETSPSVQQQVETALGIGENVIAYATGRELKDKLDQRFVIRGGEVPKPNRGATQLASLAIDAGGQEARRALPNAVSLIDARVPISISSPPKPVDFDSEQLQNVGVLWLHGRTDFTLDANQRAVLKEYIENGGVILAASVCGADEFATAFRRELKTLLPESPLEIVSSDHPIIRVPGGFDLGRVTIRTPSARGDSVAKRSGIPRLEVAQVNRVDAVFFSPLDLSCALESPNSIQCPGYDTEDSAKIVANLLLLVHQQ</sequence>